<evidence type="ECO:0000256" key="1">
    <source>
        <dbReference type="SAM" id="SignalP"/>
    </source>
</evidence>
<accession>A0A552WKD9</accession>
<proteinExistence type="predicted"/>
<comment type="caution">
    <text evidence="2">The sequence shown here is derived from an EMBL/GenBank/DDBJ whole genome shotgun (WGS) entry which is preliminary data.</text>
</comment>
<sequence>MARTIRRSAIAATMLGAALVLAGCSVANPITTQMAYAPSDGIRVEVADGVVVENLMVLTESKGGEGHVVGAVVNRSKENALVTLILGEGGGGVPVRVPAGGTADLLADGVTVASVGVAPGAVLPSTVGAEGAGQVSVDVPVLDGTIPPYDEVLGQA</sequence>
<name>A0A552WKD9_9MICO</name>
<keyword evidence="3" id="KW-1185">Reference proteome</keyword>
<protein>
    <recommendedName>
        <fullName evidence="4">DNA modification methylase</fullName>
    </recommendedName>
</protein>
<gene>
    <name evidence="2" type="ORF">FJ693_18470</name>
</gene>
<dbReference type="Proteomes" id="UP000318693">
    <property type="component" value="Unassembled WGS sequence"/>
</dbReference>
<evidence type="ECO:0008006" key="4">
    <source>
        <dbReference type="Google" id="ProtNLM"/>
    </source>
</evidence>
<dbReference type="PROSITE" id="PS51257">
    <property type="entry name" value="PROKAR_LIPOPROTEIN"/>
    <property type="match status" value="1"/>
</dbReference>
<feature type="signal peptide" evidence="1">
    <location>
        <begin position="1"/>
        <end position="22"/>
    </location>
</feature>
<evidence type="ECO:0000313" key="3">
    <source>
        <dbReference type="Proteomes" id="UP000318693"/>
    </source>
</evidence>
<dbReference type="AlphaFoldDB" id="A0A552WKD9"/>
<evidence type="ECO:0000313" key="2">
    <source>
        <dbReference type="EMBL" id="TRW43230.1"/>
    </source>
</evidence>
<organism evidence="2 3">
    <name type="scientific">Georgenia yuyongxinii</name>
    <dbReference type="NCBI Taxonomy" id="2589797"/>
    <lineage>
        <taxon>Bacteria</taxon>
        <taxon>Bacillati</taxon>
        <taxon>Actinomycetota</taxon>
        <taxon>Actinomycetes</taxon>
        <taxon>Micrococcales</taxon>
        <taxon>Bogoriellaceae</taxon>
        <taxon>Georgenia</taxon>
    </lineage>
</organism>
<dbReference type="RefSeq" id="WP_143419908.1">
    <property type="nucleotide sequence ID" value="NZ_VJXR01000094.1"/>
</dbReference>
<reference evidence="2 3" key="1">
    <citation type="submission" date="2019-07" db="EMBL/GenBank/DDBJ databases">
        <title>Georgenia wutianyii sp. nov. and Georgenia *** sp. nov. isolated from plateau pika (Ochotona curzoniae) in the Qinghai-Tibet plateau of China.</title>
        <authorList>
            <person name="Tian Z."/>
        </authorList>
    </citation>
    <scope>NUCLEOTIDE SEQUENCE [LARGE SCALE GENOMIC DNA]</scope>
    <source>
        <strain evidence="2 3">Z446</strain>
    </source>
</reference>
<keyword evidence="1" id="KW-0732">Signal</keyword>
<dbReference type="EMBL" id="VJXR01000094">
    <property type="protein sequence ID" value="TRW43230.1"/>
    <property type="molecule type" value="Genomic_DNA"/>
</dbReference>
<feature type="chain" id="PRO_5039005146" description="DNA modification methylase" evidence="1">
    <location>
        <begin position="23"/>
        <end position="156"/>
    </location>
</feature>